<dbReference type="OrthoDB" id="3541690at2"/>
<name>A0A4Q2KYM1_9MICO</name>
<feature type="compositionally biased region" description="Basic and acidic residues" evidence="1">
    <location>
        <begin position="182"/>
        <end position="231"/>
    </location>
</feature>
<organism evidence="2 3">
    <name type="scientific">Agromyces albus</name>
    <dbReference type="NCBI Taxonomy" id="205332"/>
    <lineage>
        <taxon>Bacteria</taxon>
        <taxon>Bacillati</taxon>
        <taxon>Actinomycetota</taxon>
        <taxon>Actinomycetes</taxon>
        <taxon>Micrococcales</taxon>
        <taxon>Microbacteriaceae</taxon>
        <taxon>Agromyces</taxon>
    </lineage>
</organism>
<dbReference type="RefSeq" id="WP_129521250.1">
    <property type="nucleotide sequence ID" value="NZ_SDPN01000023.1"/>
</dbReference>
<gene>
    <name evidence="2" type="ORF">ESP51_12615</name>
</gene>
<evidence type="ECO:0000313" key="2">
    <source>
        <dbReference type="EMBL" id="RXZ69083.1"/>
    </source>
</evidence>
<reference evidence="2 3" key="1">
    <citation type="submission" date="2019-01" db="EMBL/GenBank/DDBJ databases">
        <title>Agromyces.</title>
        <authorList>
            <person name="Li J."/>
        </authorList>
    </citation>
    <scope>NUCLEOTIDE SEQUENCE [LARGE SCALE GENOMIC DNA]</scope>
    <source>
        <strain evidence="2 3">DSM 15934</strain>
    </source>
</reference>
<keyword evidence="3" id="KW-1185">Reference proteome</keyword>
<accession>A0A4Q2KYM1</accession>
<dbReference type="EMBL" id="SDPN01000023">
    <property type="protein sequence ID" value="RXZ69083.1"/>
    <property type="molecule type" value="Genomic_DNA"/>
</dbReference>
<feature type="compositionally biased region" description="Basic and acidic residues" evidence="1">
    <location>
        <begin position="239"/>
        <end position="300"/>
    </location>
</feature>
<dbReference type="Proteomes" id="UP000293865">
    <property type="component" value="Unassembled WGS sequence"/>
</dbReference>
<evidence type="ECO:0000313" key="3">
    <source>
        <dbReference type="Proteomes" id="UP000293865"/>
    </source>
</evidence>
<protein>
    <submittedName>
        <fullName evidence="2">Uncharacterized protein</fullName>
    </submittedName>
</protein>
<sequence>MATDALNEDADHLYGLAPEEFTAARNARVREVKPDDRELAARIQELRKPSPAAFLVNQLVRRKSDEIDDLLDLGVELREAQGKGDGRQLNRLARERRGLIGELLDTASAIAEEFDRDASRAVLDEVEQTLAAGTVDEPAGDALRSGRLMRGLQAVGFDPVDLDGAVAGEPMAASARPKRERRGAEAATKADERAATEESEREAREHAKARAEFKVREARARAEEADKELRAATEQADAAEGRLEELRDEREELSARLDEVRREITEAERRARTTERDRGRAEKAAEQAHEELDDATAKRG</sequence>
<proteinExistence type="predicted"/>
<comment type="caution">
    <text evidence="2">The sequence shown here is derived from an EMBL/GenBank/DDBJ whole genome shotgun (WGS) entry which is preliminary data.</text>
</comment>
<dbReference type="AlphaFoldDB" id="A0A4Q2KYM1"/>
<evidence type="ECO:0000256" key="1">
    <source>
        <dbReference type="SAM" id="MobiDB-lite"/>
    </source>
</evidence>
<feature type="region of interest" description="Disordered" evidence="1">
    <location>
        <begin position="169"/>
        <end position="300"/>
    </location>
</feature>